<comment type="caution">
    <text evidence="1">The sequence shown here is derived from an EMBL/GenBank/DDBJ whole genome shotgun (WGS) entry which is preliminary data.</text>
</comment>
<gene>
    <name evidence="1" type="ORF">MLD38_018673</name>
</gene>
<dbReference type="EMBL" id="CM042884">
    <property type="protein sequence ID" value="KAI4370310.1"/>
    <property type="molecule type" value="Genomic_DNA"/>
</dbReference>
<accession>A0ACB9QV35</accession>
<keyword evidence="2" id="KW-1185">Reference proteome</keyword>
<proteinExistence type="predicted"/>
<organism evidence="1 2">
    <name type="scientific">Melastoma candidum</name>
    <dbReference type="NCBI Taxonomy" id="119954"/>
    <lineage>
        <taxon>Eukaryota</taxon>
        <taxon>Viridiplantae</taxon>
        <taxon>Streptophyta</taxon>
        <taxon>Embryophyta</taxon>
        <taxon>Tracheophyta</taxon>
        <taxon>Spermatophyta</taxon>
        <taxon>Magnoliopsida</taxon>
        <taxon>eudicotyledons</taxon>
        <taxon>Gunneridae</taxon>
        <taxon>Pentapetalae</taxon>
        <taxon>rosids</taxon>
        <taxon>malvids</taxon>
        <taxon>Myrtales</taxon>
        <taxon>Melastomataceae</taxon>
        <taxon>Melastomatoideae</taxon>
        <taxon>Melastomateae</taxon>
        <taxon>Melastoma</taxon>
    </lineage>
</organism>
<evidence type="ECO:0000313" key="2">
    <source>
        <dbReference type="Proteomes" id="UP001057402"/>
    </source>
</evidence>
<sequence length="767" mass="84403">MTEFLDLESQDGVRMPWNVIPGTRQDSSAAVIPISAIYTPLKPFPSSFPVLPYSPLRCRTCRSVLNPFSLVDFSAKLWICPFCFHRNHFPPHYSSLSDQSLPAELFPNHTTLEYISDSSPVSSAHHVVPPVFVFVVDTCLPEDELSFLKSSLLQAVGSLPGNSLVGLVTFGTLAQVHELGFGHMSKTFVFRGSKEISKEQLLEQMSFFVKRPKPATGVIAGVRDGLDAETIARFLVPASECEFALSSVLDELQKDPWPVPLDQRATKCTGTALSVAASLLGACVPGSGARIMAFVGGPSTEGLGAIVSKNLSEPIRSHKDLDKDSVPYYHKAVKFYEALSKQLVNQGHVLDLFAGALDQVGVAELKVAVERTGGLVVLAESFGHSVFKDSLKRVFQCGDYNLGLSSNGIFEINCSKDIKVQGIIGPCASLEKKGPLCSDTVVGQGNTIAWKLCGLDNATSLCIIFDMTKKENAEATAQSTSNQFYFQFLTYYHHSSGQMRLRVTTLSRRWVAGLGSVQDLIAGFDQEAAAVVMARIVSFKMETEADFDPIRWLDKSLINLCSRFGDYQKDSPSSFTLSPRFSIFPQFIFHLRRSQFVQVFNNSPDETAYFRMILNRENVANSVVMIQPSLISYSFHSGPEPTLLDVAAIAADRILLLDSFFTVVIFHGATISQWRKAGYHTQPEHKAFAQLLQAPQDDAAAIMMERFPAPRLVVCNQHGSQARFLLAKLNPSATYNSESRIPGGDIIFTDDVSFEVFSDHLQRLAVQ</sequence>
<protein>
    <submittedName>
        <fullName evidence="1">Uncharacterized protein</fullName>
    </submittedName>
</protein>
<dbReference type="Proteomes" id="UP001057402">
    <property type="component" value="Chromosome 5"/>
</dbReference>
<evidence type="ECO:0000313" key="1">
    <source>
        <dbReference type="EMBL" id="KAI4370310.1"/>
    </source>
</evidence>
<reference evidence="2" key="1">
    <citation type="journal article" date="2023" name="Front. Plant Sci.">
        <title>Chromosomal-level genome assembly of Melastoma candidum provides insights into trichome evolution.</title>
        <authorList>
            <person name="Zhong Y."/>
            <person name="Wu W."/>
            <person name="Sun C."/>
            <person name="Zou P."/>
            <person name="Liu Y."/>
            <person name="Dai S."/>
            <person name="Zhou R."/>
        </authorList>
    </citation>
    <scope>NUCLEOTIDE SEQUENCE [LARGE SCALE GENOMIC DNA]</scope>
</reference>
<name>A0ACB9QV35_9MYRT</name>